<accession>A0A0G4FRE7</accession>
<dbReference type="EMBL" id="CDMY01000479">
    <property type="protein sequence ID" value="CEM16632.1"/>
    <property type="molecule type" value="Genomic_DNA"/>
</dbReference>
<feature type="region of interest" description="Disordered" evidence="1">
    <location>
        <begin position="113"/>
        <end position="138"/>
    </location>
</feature>
<dbReference type="AlphaFoldDB" id="A0A0G4FRE7"/>
<protein>
    <submittedName>
        <fullName evidence="3">Uncharacterized protein</fullName>
    </submittedName>
</protein>
<evidence type="ECO:0000313" key="3">
    <source>
        <dbReference type="EMBL" id="CEM16632.1"/>
    </source>
</evidence>
<sequence>MMSSAPVFLLAAVSAFLVCLSSAETIEHSCALRLEEQPELPKPPKEECPENNKLVSYEKTDDKLRILHWNIMWMFSPASLRASWQVEDEQLKNKVYQCPVFWQNVADCTERPEFEHPANGKRPKTKHQQSCGGKAPKPDGWEWYASQVQKVAKDVSKGTSKNQGVTCINQVSMHQSAANANYFNTNITKEHGDGLDVISLSEIDGCHVLKDLLDLSGLDRNGFVPYHITGNDFRSYQQVGFLSRINPVEPITTTRKSMTGSEFPATVNPLCQKFSGVERGREFNYKEEREGIGLNKVARMDVNVKGIPITILTIHLKSIPTRMHTQQLD</sequence>
<dbReference type="VEuPathDB" id="CryptoDB:Vbra_9426"/>
<keyword evidence="2" id="KW-0732">Signal</keyword>
<gene>
    <name evidence="3" type="ORF">Vbra_9426</name>
</gene>
<evidence type="ECO:0000256" key="1">
    <source>
        <dbReference type="SAM" id="MobiDB-lite"/>
    </source>
</evidence>
<organism evidence="3 4">
    <name type="scientific">Vitrella brassicaformis (strain CCMP3155)</name>
    <dbReference type="NCBI Taxonomy" id="1169540"/>
    <lineage>
        <taxon>Eukaryota</taxon>
        <taxon>Sar</taxon>
        <taxon>Alveolata</taxon>
        <taxon>Colpodellida</taxon>
        <taxon>Vitrellaceae</taxon>
        <taxon>Vitrella</taxon>
    </lineage>
</organism>
<dbReference type="OrthoDB" id="2093442at2759"/>
<reference evidence="3 4" key="1">
    <citation type="submission" date="2014-11" db="EMBL/GenBank/DDBJ databases">
        <authorList>
            <person name="Zhu J."/>
            <person name="Qi W."/>
            <person name="Song R."/>
        </authorList>
    </citation>
    <scope>NUCLEOTIDE SEQUENCE [LARGE SCALE GENOMIC DNA]</scope>
</reference>
<evidence type="ECO:0000256" key="2">
    <source>
        <dbReference type="SAM" id="SignalP"/>
    </source>
</evidence>
<dbReference type="PhylomeDB" id="A0A0G4FRE7"/>
<name>A0A0G4FRE7_VITBC</name>
<evidence type="ECO:0000313" key="4">
    <source>
        <dbReference type="Proteomes" id="UP000041254"/>
    </source>
</evidence>
<dbReference type="InParanoid" id="A0A0G4FRE7"/>
<feature type="chain" id="PRO_5005188959" evidence="2">
    <location>
        <begin position="24"/>
        <end position="329"/>
    </location>
</feature>
<proteinExistence type="predicted"/>
<keyword evidence="4" id="KW-1185">Reference proteome</keyword>
<feature type="signal peptide" evidence="2">
    <location>
        <begin position="1"/>
        <end position="23"/>
    </location>
</feature>
<dbReference type="Proteomes" id="UP000041254">
    <property type="component" value="Unassembled WGS sequence"/>
</dbReference>